<feature type="transmembrane region" description="Helical" evidence="5">
    <location>
        <begin position="104"/>
        <end position="121"/>
    </location>
</feature>
<feature type="transmembrane region" description="Helical" evidence="5">
    <location>
        <begin position="44"/>
        <end position="64"/>
    </location>
</feature>
<keyword evidence="7" id="KW-1185">Reference proteome</keyword>
<sequence length="125" mass="13895">MGYLVLAAKIIIFLTIANVWFLRFSRPTPYRGGQARNMREEFEAYGLSEAMLYMVGALKVLAAIGLLVSIWIPFVAIPSAAAMGFLMAGAIWMHLRVGDPLMKSMPALLFFFLSVFIWLQSTGSL</sequence>
<reference evidence="6 7" key="1">
    <citation type="submission" date="2022-06" db="EMBL/GenBank/DDBJ databases">
        <authorList>
            <person name="Xuan X."/>
        </authorList>
    </citation>
    <scope>NUCLEOTIDE SEQUENCE [LARGE SCALE GENOMIC DNA]</scope>
    <source>
        <strain evidence="6 7">2V75</strain>
    </source>
</reference>
<evidence type="ECO:0000313" key="6">
    <source>
        <dbReference type="EMBL" id="MCO5725055.1"/>
    </source>
</evidence>
<organism evidence="6 7">
    <name type="scientific">Robiginitalea marina</name>
    <dbReference type="NCBI Taxonomy" id="2954105"/>
    <lineage>
        <taxon>Bacteria</taxon>
        <taxon>Pseudomonadati</taxon>
        <taxon>Bacteroidota</taxon>
        <taxon>Flavobacteriia</taxon>
        <taxon>Flavobacteriales</taxon>
        <taxon>Flavobacteriaceae</taxon>
        <taxon>Robiginitalea</taxon>
    </lineage>
</organism>
<evidence type="ECO:0000256" key="2">
    <source>
        <dbReference type="ARBA" id="ARBA00022692"/>
    </source>
</evidence>
<name>A0ABT1AZP2_9FLAO</name>
<evidence type="ECO:0000256" key="3">
    <source>
        <dbReference type="ARBA" id="ARBA00022989"/>
    </source>
</evidence>
<gene>
    <name evidence="6" type="ORF">NG653_09330</name>
</gene>
<keyword evidence="2 5" id="KW-0812">Transmembrane</keyword>
<protein>
    <submittedName>
        <fullName evidence="6">DoxX family protein</fullName>
    </submittedName>
</protein>
<dbReference type="InterPro" id="IPR032808">
    <property type="entry name" value="DoxX"/>
</dbReference>
<feature type="transmembrane region" description="Helical" evidence="5">
    <location>
        <begin position="70"/>
        <end position="92"/>
    </location>
</feature>
<dbReference type="Pfam" id="PF13564">
    <property type="entry name" value="DoxX_2"/>
    <property type="match status" value="1"/>
</dbReference>
<dbReference type="Proteomes" id="UP001206312">
    <property type="component" value="Unassembled WGS sequence"/>
</dbReference>
<comment type="caution">
    <text evidence="6">The sequence shown here is derived from an EMBL/GenBank/DDBJ whole genome shotgun (WGS) entry which is preliminary data.</text>
</comment>
<evidence type="ECO:0000256" key="1">
    <source>
        <dbReference type="ARBA" id="ARBA00004141"/>
    </source>
</evidence>
<dbReference type="RefSeq" id="WP_252741430.1">
    <property type="nucleotide sequence ID" value="NZ_JAMXIB010000006.1"/>
</dbReference>
<accession>A0ABT1AZP2</accession>
<evidence type="ECO:0000256" key="5">
    <source>
        <dbReference type="SAM" id="Phobius"/>
    </source>
</evidence>
<dbReference type="EMBL" id="JAMXIB010000006">
    <property type="protein sequence ID" value="MCO5725055.1"/>
    <property type="molecule type" value="Genomic_DNA"/>
</dbReference>
<feature type="transmembrane region" description="Helical" evidence="5">
    <location>
        <begin position="6"/>
        <end position="24"/>
    </location>
</feature>
<proteinExistence type="predicted"/>
<keyword evidence="4 5" id="KW-0472">Membrane</keyword>
<comment type="subcellular location">
    <subcellularLocation>
        <location evidence="1">Membrane</location>
        <topology evidence="1">Multi-pass membrane protein</topology>
    </subcellularLocation>
</comment>
<evidence type="ECO:0000313" key="7">
    <source>
        <dbReference type="Proteomes" id="UP001206312"/>
    </source>
</evidence>
<keyword evidence="3 5" id="KW-1133">Transmembrane helix</keyword>
<evidence type="ECO:0000256" key="4">
    <source>
        <dbReference type="ARBA" id="ARBA00023136"/>
    </source>
</evidence>